<dbReference type="EMBL" id="JAYGIE010000107">
    <property type="protein sequence ID" value="MEA5480055.1"/>
    <property type="molecule type" value="Genomic_DNA"/>
</dbReference>
<sequence>MTIQELCDVEAQDLAKEFGYSFERKWLKLPQYTGELDRSPQTQERIEEVLPHVSLTSDRAKREILVSPIIRDLIHYTKANVRIEYPIQTTEKSPRVLDYFIKSTQCAVITFAKGADTDLGMIELIASLMALDRWLKDPPQNHLIGAVTTGRTWEFARLNRQSQHIEQGLENYGLLKNFDALMRILVQVVTGENQHERLGSP</sequence>
<gene>
    <name evidence="1" type="ORF">VB774_20695</name>
</gene>
<accession>A0ABU5TNY6</accession>
<name>A0ABU5TNY6_9CYAN</name>
<protein>
    <submittedName>
        <fullName evidence="1">Uncharacterized protein</fullName>
    </submittedName>
</protein>
<dbReference type="Proteomes" id="UP001301388">
    <property type="component" value="Unassembled WGS sequence"/>
</dbReference>
<organism evidence="1 2">
    <name type="scientific">Pseudanabaena galeata UHCC 0370</name>
    <dbReference type="NCBI Taxonomy" id="3110310"/>
    <lineage>
        <taxon>Bacteria</taxon>
        <taxon>Bacillati</taxon>
        <taxon>Cyanobacteriota</taxon>
        <taxon>Cyanophyceae</taxon>
        <taxon>Pseudanabaenales</taxon>
        <taxon>Pseudanabaenaceae</taxon>
        <taxon>Pseudanabaena</taxon>
    </lineage>
</organism>
<keyword evidence="2" id="KW-1185">Reference proteome</keyword>
<proteinExistence type="predicted"/>
<evidence type="ECO:0000313" key="1">
    <source>
        <dbReference type="EMBL" id="MEA5480055.1"/>
    </source>
</evidence>
<comment type="caution">
    <text evidence="1">The sequence shown here is derived from an EMBL/GenBank/DDBJ whole genome shotgun (WGS) entry which is preliminary data.</text>
</comment>
<reference evidence="1 2" key="1">
    <citation type="submission" date="2023-12" db="EMBL/GenBank/DDBJ databases">
        <title>Baltic Sea Cyanobacteria.</title>
        <authorList>
            <person name="Delbaje E."/>
            <person name="Fewer D.P."/>
            <person name="Shishido T.K."/>
        </authorList>
    </citation>
    <scope>NUCLEOTIDE SEQUENCE [LARGE SCALE GENOMIC DNA]</scope>
    <source>
        <strain evidence="1 2">UHCC 0370</strain>
    </source>
</reference>
<evidence type="ECO:0000313" key="2">
    <source>
        <dbReference type="Proteomes" id="UP001301388"/>
    </source>
</evidence>